<organism evidence="1 2">
    <name type="scientific">Catenuloplanes niger</name>
    <dbReference type="NCBI Taxonomy" id="587534"/>
    <lineage>
        <taxon>Bacteria</taxon>
        <taxon>Bacillati</taxon>
        <taxon>Actinomycetota</taxon>
        <taxon>Actinomycetes</taxon>
        <taxon>Micromonosporales</taxon>
        <taxon>Micromonosporaceae</taxon>
        <taxon>Catenuloplanes</taxon>
    </lineage>
</organism>
<gene>
    <name evidence="1" type="ORF">J2S44_004148</name>
</gene>
<proteinExistence type="predicted"/>
<protein>
    <submittedName>
        <fullName evidence="1">Uncharacterized protein</fullName>
    </submittedName>
</protein>
<reference evidence="1 2" key="1">
    <citation type="submission" date="2023-07" db="EMBL/GenBank/DDBJ databases">
        <title>Sequencing the genomes of 1000 actinobacteria strains.</title>
        <authorList>
            <person name="Klenk H.-P."/>
        </authorList>
    </citation>
    <scope>NUCLEOTIDE SEQUENCE [LARGE SCALE GENOMIC DNA]</scope>
    <source>
        <strain evidence="1 2">DSM 44711</strain>
    </source>
</reference>
<keyword evidence="2" id="KW-1185">Reference proteome</keyword>
<evidence type="ECO:0000313" key="1">
    <source>
        <dbReference type="EMBL" id="MDR7323898.1"/>
    </source>
</evidence>
<name>A0AAE3ZPX9_9ACTN</name>
<sequence length="53" mass="5380">MIEPQADSRKASRHRLFGAASGAALLGSLGLASVARVARPSRPAPESPAPQGD</sequence>
<dbReference type="Proteomes" id="UP001183629">
    <property type="component" value="Unassembled WGS sequence"/>
</dbReference>
<evidence type="ECO:0000313" key="2">
    <source>
        <dbReference type="Proteomes" id="UP001183629"/>
    </source>
</evidence>
<dbReference type="AlphaFoldDB" id="A0AAE3ZPX9"/>
<comment type="caution">
    <text evidence="1">The sequence shown here is derived from an EMBL/GenBank/DDBJ whole genome shotgun (WGS) entry which is preliminary data.</text>
</comment>
<dbReference type="EMBL" id="JAVDYC010000001">
    <property type="protein sequence ID" value="MDR7323898.1"/>
    <property type="molecule type" value="Genomic_DNA"/>
</dbReference>
<accession>A0AAE3ZPX9</accession>